<protein>
    <submittedName>
        <fullName evidence="2">Uncharacterized protein</fullName>
    </submittedName>
</protein>
<keyword evidence="3" id="KW-1185">Reference proteome</keyword>
<dbReference type="EMBL" id="BJWL01000021">
    <property type="protein sequence ID" value="GFZ09655.1"/>
    <property type="molecule type" value="Genomic_DNA"/>
</dbReference>
<accession>A0A7J0GFV8</accession>
<gene>
    <name evidence="2" type="ORF">Acr_21g0002540</name>
</gene>
<proteinExistence type="predicted"/>
<evidence type="ECO:0000313" key="3">
    <source>
        <dbReference type="Proteomes" id="UP000585474"/>
    </source>
</evidence>
<feature type="compositionally biased region" description="Basic residues" evidence="1">
    <location>
        <begin position="1"/>
        <end position="10"/>
    </location>
</feature>
<organism evidence="2 3">
    <name type="scientific">Actinidia rufa</name>
    <dbReference type="NCBI Taxonomy" id="165716"/>
    <lineage>
        <taxon>Eukaryota</taxon>
        <taxon>Viridiplantae</taxon>
        <taxon>Streptophyta</taxon>
        <taxon>Embryophyta</taxon>
        <taxon>Tracheophyta</taxon>
        <taxon>Spermatophyta</taxon>
        <taxon>Magnoliopsida</taxon>
        <taxon>eudicotyledons</taxon>
        <taxon>Gunneridae</taxon>
        <taxon>Pentapetalae</taxon>
        <taxon>asterids</taxon>
        <taxon>Ericales</taxon>
        <taxon>Actinidiaceae</taxon>
        <taxon>Actinidia</taxon>
    </lineage>
</organism>
<feature type="region of interest" description="Disordered" evidence="1">
    <location>
        <begin position="1"/>
        <end position="28"/>
    </location>
</feature>
<evidence type="ECO:0000313" key="2">
    <source>
        <dbReference type="EMBL" id="GFZ09655.1"/>
    </source>
</evidence>
<reference evidence="2 3" key="1">
    <citation type="submission" date="2019-07" db="EMBL/GenBank/DDBJ databases">
        <title>De Novo Assembly of kiwifruit Actinidia rufa.</title>
        <authorList>
            <person name="Sugita-Konishi S."/>
            <person name="Sato K."/>
            <person name="Mori E."/>
            <person name="Abe Y."/>
            <person name="Kisaki G."/>
            <person name="Hamano K."/>
            <person name="Suezawa K."/>
            <person name="Otani M."/>
            <person name="Fukuda T."/>
            <person name="Manabe T."/>
            <person name="Gomi K."/>
            <person name="Tabuchi M."/>
            <person name="Akimitsu K."/>
            <person name="Kataoka I."/>
        </authorList>
    </citation>
    <scope>NUCLEOTIDE SEQUENCE [LARGE SCALE GENOMIC DNA]</scope>
    <source>
        <strain evidence="3">cv. Fuchu</strain>
    </source>
</reference>
<sequence>MKKKDTKKKNLPVQQKLQGKSPLSVRKWRVSSGDRVSALAKSGSSLIKRESFAGARSVGGSYWLPQKGSSNPRK</sequence>
<dbReference type="AlphaFoldDB" id="A0A7J0GFV8"/>
<comment type="caution">
    <text evidence="2">The sequence shown here is derived from an EMBL/GenBank/DDBJ whole genome shotgun (WGS) entry which is preliminary data.</text>
</comment>
<dbReference type="Proteomes" id="UP000585474">
    <property type="component" value="Unassembled WGS sequence"/>
</dbReference>
<name>A0A7J0GFV8_9ERIC</name>
<evidence type="ECO:0000256" key="1">
    <source>
        <dbReference type="SAM" id="MobiDB-lite"/>
    </source>
</evidence>